<dbReference type="InterPro" id="IPR001017">
    <property type="entry name" value="DH_E1"/>
</dbReference>
<dbReference type="STRING" id="595528.A0A0D2U3T4"/>
<dbReference type="InterPro" id="IPR031717">
    <property type="entry name" value="ODO-1/KGD_C"/>
</dbReference>
<keyword evidence="5" id="KW-1133">Transmembrane helix</keyword>
<dbReference type="GO" id="GO:0005829">
    <property type="term" value="C:cytosol"/>
    <property type="evidence" value="ECO:0007669"/>
    <property type="project" value="TreeGrafter"/>
</dbReference>
<dbReference type="Pfam" id="PF02779">
    <property type="entry name" value="Transket_pyr"/>
    <property type="match status" value="1"/>
</dbReference>
<keyword evidence="3" id="KW-0560">Oxidoreductase</keyword>
<keyword evidence="5" id="KW-0812">Transmembrane</keyword>
<dbReference type="InterPro" id="IPR005475">
    <property type="entry name" value="Transketolase-like_Pyr-bd"/>
</dbReference>
<dbReference type="GO" id="GO:0030976">
    <property type="term" value="F:thiamine pyrophosphate binding"/>
    <property type="evidence" value="ECO:0007669"/>
    <property type="project" value="InterPro"/>
</dbReference>
<organism evidence="8 9">
    <name type="scientific">Capsaspora owczarzaki (strain ATCC 30864)</name>
    <dbReference type="NCBI Taxonomy" id="595528"/>
    <lineage>
        <taxon>Eukaryota</taxon>
        <taxon>Filasterea</taxon>
        <taxon>Capsaspora</taxon>
    </lineage>
</organism>
<dbReference type="SMART" id="SM00861">
    <property type="entry name" value="Transket_pyr"/>
    <property type="match status" value="1"/>
</dbReference>
<dbReference type="InterPro" id="IPR042179">
    <property type="entry name" value="KGD_C_sf"/>
</dbReference>
<dbReference type="InterPro" id="IPR029061">
    <property type="entry name" value="THDP-binding"/>
</dbReference>
<dbReference type="Gene3D" id="3.40.50.970">
    <property type="match status" value="1"/>
</dbReference>
<accession>A0A0D2U3T4</accession>
<dbReference type="InterPro" id="IPR011603">
    <property type="entry name" value="2oxoglutarate_DH_E1"/>
</dbReference>
<comment type="similarity">
    <text evidence="2">Belongs to the alpha-ketoglutarate dehydrogenase family.</text>
</comment>
<reference evidence="9" key="1">
    <citation type="submission" date="2011-02" db="EMBL/GenBank/DDBJ databases">
        <title>The Genome Sequence of Capsaspora owczarzaki ATCC 30864.</title>
        <authorList>
            <person name="Russ C."/>
            <person name="Cuomo C."/>
            <person name="Burger G."/>
            <person name="Gray M.W."/>
            <person name="Holland P.W.H."/>
            <person name="King N."/>
            <person name="Lang F.B.F."/>
            <person name="Roger A.J."/>
            <person name="Ruiz-Trillo I."/>
            <person name="Young S.K."/>
            <person name="Zeng Q."/>
            <person name="Gargeya S."/>
            <person name="Alvarado L."/>
            <person name="Berlin A."/>
            <person name="Chapman S.B."/>
            <person name="Chen Z."/>
            <person name="Freedman E."/>
            <person name="Gellesch M."/>
            <person name="Goldberg J."/>
            <person name="Griggs A."/>
            <person name="Gujja S."/>
            <person name="Heilman E."/>
            <person name="Heiman D."/>
            <person name="Howarth C."/>
            <person name="Mehta T."/>
            <person name="Neiman D."/>
            <person name="Pearson M."/>
            <person name="Roberts A."/>
            <person name="Saif S."/>
            <person name="Shea T."/>
            <person name="Shenoy N."/>
            <person name="Sisk P."/>
            <person name="Stolte C."/>
            <person name="Sykes S."/>
            <person name="White J."/>
            <person name="Yandava C."/>
            <person name="Haas B."/>
            <person name="Nusbaum C."/>
            <person name="Birren B."/>
        </authorList>
    </citation>
    <scope>NUCLEOTIDE SEQUENCE</scope>
    <source>
        <strain evidence="9">ATCC 30864</strain>
    </source>
</reference>
<keyword evidence="9" id="KW-1185">Reference proteome</keyword>
<proteinExistence type="inferred from homology"/>
<dbReference type="eggNOG" id="KOG0450">
    <property type="taxonomic scope" value="Eukaryota"/>
</dbReference>
<dbReference type="Gene3D" id="3.40.50.11610">
    <property type="entry name" value="Multifunctional 2-oxoglutarate metabolism enzyme, C-terminal domain"/>
    <property type="match status" value="1"/>
</dbReference>
<evidence type="ECO:0000256" key="3">
    <source>
        <dbReference type="ARBA" id="ARBA00023002"/>
    </source>
</evidence>
<protein>
    <recommendedName>
        <fullName evidence="7">Transketolase-like pyrimidine-binding domain-containing protein</fullName>
    </recommendedName>
</protein>
<dbReference type="PANTHER" id="PTHR23152">
    <property type="entry name" value="2-OXOGLUTARATE DEHYDROGENASE"/>
    <property type="match status" value="1"/>
</dbReference>
<dbReference type="GO" id="GO:0006099">
    <property type="term" value="P:tricarboxylic acid cycle"/>
    <property type="evidence" value="ECO:0007669"/>
    <property type="project" value="TreeGrafter"/>
</dbReference>
<evidence type="ECO:0000256" key="1">
    <source>
        <dbReference type="ARBA" id="ARBA00001964"/>
    </source>
</evidence>
<dbReference type="RefSeq" id="XP_004349802.1">
    <property type="nucleotide sequence ID" value="XM_004349752.2"/>
</dbReference>
<dbReference type="PIRSF" id="PIRSF000157">
    <property type="entry name" value="Oxoglu_dh_E1"/>
    <property type="match status" value="1"/>
</dbReference>
<evidence type="ECO:0000313" key="9">
    <source>
        <dbReference type="Proteomes" id="UP000008743"/>
    </source>
</evidence>
<dbReference type="PhylomeDB" id="A0A0D2U3T4"/>
<evidence type="ECO:0000256" key="5">
    <source>
        <dbReference type="SAM" id="Phobius"/>
    </source>
</evidence>
<evidence type="ECO:0000256" key="2">
    <source>
        <dbReference type="ARBA" id="ARBA00006936"/>
    </source>
</evidence>
<dbReference type="PANTHER" id="PTHR23152:SF4">
    <property type="entry name" value="2-OXOADIPATE DEHYDROGENASE COMPLEX COMPONENT E1"/>
    <property type="match status" value="1"/>
</dbReference>
<dbReference type="Gene3D" id="3.40.50.12470">
    <property type="match status" value="1"/>
</dbReference>
<feature type="transmembrane region" description="Helical" evidence="5">
    <location>
        <begin position="952"/>
        <end position="976"/>
    </location>
</feature>
<dbReference type="Pfam" id="PF16870">
    <property type="entry name" value="OxoGdeHyase_C"/>
    <property type="match status" value="1"/>
</dbReference>
<sequence>MALRAARWLVVGAAFGLLAAFALPADAARSAAANAVALHQLIGAFRDTGHLAASTDPLQYAKAVGTRPASLPQLDYHTYGFTDADLDVAFDLGEELFGTSSDTMTLRQLVSNLNQTYCGHIGFEYGHVVDADRRQWLVEQIETLAARVPSTVSWSDMLGFLVEADTFANFVNETWPDDWTFPMSGLNNQLTAIKSLIRAASANGIQAIHFGMHHRGRDEFMHNVMQIPLPAVFHYMDDDDASPGHPICSAEGVCYSGDSIYGMGTSAWLEMPNNKSIWVSVASNSAHLDSNNPIVAGSAGAVMDMMNDTVGEFVLPVLISGDGAVSAQGIVEETKLLTNHIHGYQTGGFLHLVNNNQIAHTVDPAVTRVVPYPTDFAKVIDGPVFHVNGDDPESVAWVVELAMRFRQQFHVDVVIDVIGYRRQGHYGNPQADHPLWSNPQLYDFIAHHPTELAVYSNTLIQRGVITQDAIDGLVDDEHTRLYNGWVNRTQYPVEDIGQEYIWPFLEAPWPKLLAPSFAANLSASVVSTIGRTILFDAIPANIQLTPDLAQLLTLRQQQFDSGQVGWAVAEALAIGSLLNEGFDVRMTGQDTILGIALVRAMELFDRNTFTSYRPLDQIRTMINPAAGRFRLFDSSLSELAVLGYELGYSIQRGDDTLVLWDMHNADFINNAQMMVDQYIAEGEVKWFRQTPLTLILPMGYEACNGPEHSNVRMARLLLTTDGSAVYWNRTRTMYGDMMAVNIIVIYPTTPANYFHAIRRQMHFNNLAGYALRKPLFLPLGLRLLKNDHLTSDMSEFATDTFMPVIGETDGRIVHASQVQRIMFCSGQIISALNISRVHRNRWDVAIVRLEQLSPFPFQLVHDQVEMYPNADVMWVQEDPRNMGAWFHFQPRFAVLYPGRPLLYAGRNTSAAAATGFCRLSQAEEQLLLNDAFDLPKAIWLQPSDAPLSTASWVGIVVGTGVVMLVVGAVAALYIIARINRRNRSERLLVN</sequence>
<dbReference type="Proteomes" id="UP000008743">
    <property type="component" value="Unassembled WGS sequence"/>
</dbReference>
<gene>
    <name evidence="8" type="ORF">CAOG_001282</name>
</gene>
<dbReference type="SUPFAM" id="SSF52518">
    <property type="entry name" value="Thiamin diphosphate-binding fold (THDP-binding)"/>
    <property type="match status" value="2"/>
</dbReference>
<keyword evidence="6" id="KW-0732">Signal</keyword>
<evidence type="ECO:0000256" key="6">
    <source>
        <dbReference type="SAM" id="SignalP"/>
    </source>
</evidence>
<dbReference type="OrthoDB" id="413077at2759"/>
<comment type="cofactor">
    <cofactor evidence="1">
        <name>thiamine diphosphate</name>
        <dbReference type="ChEBI" id="CHEBI:58937"/>
    </cofactor>
</comment>
<keyword evidence="5" id="KW-0472">Membrane</keyword>
<dbReference type="Pfam" id="PF00676">
    <property type="entry name" value="E1_dh"/>
    <property type="match status" value="1"/>
</dbReference>
<keyword evidence="4" id="KW-0786">Thiamine pyrophosphate</keyword>
<evidence type="ECO:0000313" key="8">
    <source>
        <dbReference type="EMBL" id="KJE89866.1"/>
    </source>
</evidence>
<feature type="signal peptide" evidence="6">
    <location>
        <begin position="1"/>
        <end position="27"/>
    </location>
</feature>
<feature type="chain" id="PRO_5002252465" description="Transketolase-like pyrimidine-binding domain-containing protein" evidence="6">
    <location>
        <begin position="28"/>
        <end position="990"/>
    </location>
</feature>
<name>A0A0D2U3T4_CAPO3</name>
<dbReference type="GO" id="GO:0045252">
    <property type="term" value="C:oxoglutarate dehydrogenase complex"/>
    <property type="evidence" value="ECO:0007669"/>
    <property type="project" value="TreeGrafter"/>
</dbReference>
<dbReference type="Gene3D" id="1.10.287.1150">
    <property type="entry name" value="TPP helical domain"/>
    <property type="match status" value="1"/>
</dbReference>
<evidence type="ECO:0000256" key="4">
    <source>
        <dbReference type="ARBA" id="ARBA00023052"/>
    </source>
</evidence>
<dbReference type="EMBL" id="KE346361">
    <property type="protein sequence ID" value="KJE89866.1"/>
    <property type="molecule type" value="Genomic_DNA"/>
</dbReference>
<dbReference type="InParanoid" id="A0A0D2U3T4"/>
<evidence type="ECO:0000259" key="7">
    <source>
        <dbReference type="SMART" id="SM00861"/>
    </source>
</evidence>
<dbReference type="AlphaFoldDB" id="A0A0D2U3T4"/>
<feature type="domain" description="Transketolase-like pyrimidine-binding" evidence="7">
    <location>
        <begin position="564"/>
        <end position="779"/>
    </location>
</feature>
<dbReference type="GO" id="GO:0004591">
    <property type="term" value="F:oxoglutarate dehydrogenase (succinyl-transferring) activity"/>
    <property type="evidence" value="ECO:0007669"/>
    <property type="project" value="TreeGrafter"/>
</dbReference>